<comment type="caution">
    <text evidence="2">The sequence shown here is derived from an EMBL/GenBank/DDBJ whole genome shotgun (WGS) entry which is preliminary data.</text>
</comment>
<feature type="region of interest" description="Disordered" evidence="1">
    <location>
        <begin position="1"/>
        <end position="62"/>
    </location>
</feature>
<reference evidence="2" key="1">
    <citation type="journal article" date="2023" name="Mol. Phylogenet. Evol.">
        <title>Genome-scale phylogeny and comparative genomics of the fungal order Sordariales.</title>
        <authorList>
            <person name="Hensen N."/>
            <person name="Bonometti L."/>
            <person name="Westerberg I."/>
            <person name="Brannstrom I.O."/>
            <person name="Guillou S."/>
            <person name="Cros-Aarteil S."/>
            <person name="Calhoun S."/>
            <person name="Haridas S."/>
            <person name="Kuo A."/>
            <person name="Mondo S."/>
            <person name="Pangilinan J."/>
            <person name="Riley R."/>
            <person name="LaButti K."/>
            <person name="Andreopoulos B."/>
            <person name="Lipzen A."/>
            <person name="Chen C."/>
            <person name="Yan M."/>
            <person name="Daum C."/>
            <person name="Ng V."/>
            <person name="Clum A."/>
            <person name="Steindorff A."/>
            <person name="Ohm R.A."/>
            <person name="Martin F."/>
            <person name="Silar P."/>
            <person name="Natvig D.O."/>
            <person name="Lalanne C."/>
            <person name="Gautier V."/>
            <person name="Ament-Velasquez S.L."/>
            <person name="Kruys A."/>
            <person name="Hutchinson M.I."/>
            <person name="Powell A.J."/>
            <person name="Barry K."/>
            <person name="Miller A.N."/>
            <person name="Grigoriev I.V."/>
            <person name="Debuchy R."/>
            <person name="Gladieux P."/>
            <person name="Hiltunen Thoren M."/>
            <person name="Johannesson H."/>
        </authorList>
    </citation>
    <scope>NUCLEOTIDE SEQUENCE</scope>
    <source>
        <strain evidence="2">CBS 958.72</strain>
    </source>
</reference>
<name>A0AAE0NF66_9PEZI</name>
<gene>
    <name evidence="2" type="ORF">B0T24DRAFT_664392</name>
</gene>
<protein>
    <submittedName>
        <fullName evidence="2">Uncharacterized protein</fullName>
    </submittedName>
</protein>
<evidence type="ECO:0000313" key="3">
    <source>
        <dbReference type="Proteomes" id="UP001287356"/>
    </source>
</evidence>
<reference evidence="2" key="2">
    <citation type="submission" date="2023-06" db="EMBL/GenBank/DDBJ databases">
        <authorList>
            <consortium name="Lawrence Berkeley National Laboratory"/>
            <person name="Haridas S."/>
            <person name="Hensen N."/>
            <person name="Bonometti L."/>
            <person name="Westerberg I."/>
            <person name="Brannstrom I.O."/>
            <person name="Guillou S."/>
            <person name="Cros-Aarteil S."/>
            <person name="Calhoun S."/>
            <person name="Kuo A."/>
            <person name="Mondo S."/>
            <person name="Pangilinan J."/>
            <person name="Riley R."/>
            <person name="Labutti K."/>
            <person name="Andreopoulos B."/>
            <person name="Lipzen A."/>
            <person name="Chen C."/>
            <person name="Yanf M."/>
            <person name="Daum C."/>
            <person name="Ng V."/>
            <person name="Clum A."/>
            <person name="Steindorff A."/>
            <person name="Ohm R."/>
            <person name="Martin F."/>
            <person name="Silar P."/>
            <person name="Natvig D."/>
            <person name="Lalanne C."/>
            <person name="Gautier V."/>
            <person name="Ament-Velasquez S.L."/>
            <person name="Kruys A."/>
            <person name="Hutchinson M.I."/>
            <person name="Powell A.J."/>
            <person name="Barry K."/>
            <person name="Miller A.N."/>
            <person name="Grigoriev I.V."/>
            <person name="Debuchy R."/>
            <person name="Gladieux P."/>
            <person name="Thoren M.H."/>
            <person name="Johannesson H."/>
        </authorList>
    </citation>
    <scope>NUCLEOTIDE SEQUENCE</scope>
    <source>
        <strain evidence="2">CBS 958.72</strain>
    </source>
</reference>
<evidence type="ECO:0000256" key="1">
    <source>
        <dbReference type="SAM" id="MobiDB-lite"/>
    </source>
</evidence>
<keyword evidence="3" id="KW-1185">Reference proteome</keyword>
<organism evidence="2 3">
    <name type="scientific">Lasiosphaeria ovina</name>
    <dbReference type="NCBI Taxonomy" id="92902"/>
    <lineage>
        <taxon>Eukaryota</taxon>
        <taxon>Fungi</taxon>
        <taxon>Dikarya</taxon>
        <taxon>Ascomycota</taxon>
        <taxon>Pezizomycotina</taxon>
        <taxon>Sordariomycetes</taxon>
        <taxon>Sordariomycetidae</taxon>
        <taxon>Sordariales</taxon>
        <taxon>Lasiosphaeriaceae</taxon>
        <taxon>Lasiosphaeria</taxon>
    </lineage>
</organism>
<sequence>MSMNIPTRIPASREPRPVCTSPESSQQSPPDRSPDCVNPVKSEKKSFSSAQEKAPDNGATDRPTDLCWTPHVDSQCCADHQSLIGNKSSAVRAQDDEIDRTTIHLRDEQYGKTKSNIQILTELCRKASSAYLADENWIAYDTDNNQEIRYSDDTAAFDNMSSASTCNIDPDSPGLEPLSRQLAYDGDFFTDTPNTTPRCSCDDEPKDATCSAHTTELLGGNTSPDEADSMEVRVSSSPARRSLRDELLEAGETVDIDMS</sequence>
<feature type="compositionally biased region" description="Low complexity" evidence="1">
    <location>
        <begin position="21"/>
        <end position="30"/>
    </location>
</feature>
<evidence type="ECO:0000313" key="2">
    <source>
        <dbReference type="EMBL" id="KAK3380385.1"/>
    </source>
</evidence>
<proteinExistence type="predicted"/>
<dbReference type="EMBL" id="JAULSN010000002">
    <property type="protein sequence ID" value="KAK3380385.1"/>
    <property type="molecule type" value="Genomic_DNA"/>
</dbReference>
<dbReference type="Proteomes" id="UP001287356">
    <property type="component" value="Unassembled WGS sequence"/>
</dbReference>
<accession>A0AAE0NF66</accession>
<dbReference type="AlphaFoldDB" id="A0AAE0NF66"/>
<feature type="region of interest" description="Disordered" evidence="1">
    <location>
        <begin position="216"/>
        <end position="241"/>
    </location>
</feature>